<evidence type="ECO:0000256" key="6">
    <source>
        <dbReference type="ARBA" id="ARBA00023136"/>
    </source>
</evidence>
<evidence type="ECO:0000256" key="3">
    <source>
        <dbReference type="ARBA" id="ARBA00022475"/>
    </source>
</evidence>
<feature type="transmembrane region" description="Helical" evidence="7">
    <location>
        <begin position="170"/>
        <end position="188"/>
    </location>
</feature>
<dbReference type="PANTHER" id="PTHR30487">
    <property type="entry name" value="TYPE 4 PREPILIN-LIKE PROTEINS LEADER PEPTIDE-PROCESSING ENZYME"/>
    <property type="match status" value="1"/>
</dbReference>
<evidence type="ECO:0008006" key="12">
    <source>
        <dbReference type="Google" id="ProtNLM"/>
    </source>
</evidence>
<keyword evidence="3" id="KW-1003">Cell membrane</keyword>
<protein>
    <recommendedName>
        <fullName evidence="12">Prepilin peptidase</fullName>
    </recommendedName>
</protein>
<feature type="domain" description="Prepilin peptidase A24 N-terminal" evidence="9">
    <location>
        <begin position="30"/>
        <end position="109"/>
    </location>
</feature>
<evidence type="ECO:0000256" key="2">
    <source>
        <dbReference type="ARBA" id="ARBA00005801"/>
    </source>
</evidence>
<dbReference type="AlphaFoldDB" id="A0A1F8F3Z5"/>
<comment type="caution">
    <text evidence="10">The sequence shown here is derived from an EMBL/GenBank/DDBJ whole genome shotgun (WGS) entry which is preliminary data.</text>
</comment>
<feature type="transmembrane region" description="Helical" evidence="7">
    <location>
        <begin position="92"/>
        <end position="115"/>
    </location>
</feature>
<dbReference type="GO" id="GO:0005886">
    <property type="term" value="C:plasma membrane"/>
    <property type="evidence" value="ECO:0007669"/>
    <property type="project" value="UniProtKB-SubCell"/>
</dbReference>
<feature type="transmembrane region" description="Helical" evidence="7">
    <location>
        <begin position="121"/>
        <end position="140"/>
    </location>
</feature>
<accession>A0A1F8F3Z5</accession>
<evidence type="ECO:0000313" key="10">
    <source>
        <dbReference type="EMBL" id="OGN06989.1"/>
    </source>
</evidence>
<feature type="transmembrane region" description="Helical" evidence="7">
    <location>
        <begin position="147"/>
        <end position="164"/>
    </location>
</feature>
<comment type="subcellular location">
    <subcellularLocation>
        <location evidence="1">Cell membrane</location>
        <topology evidence="1">Multi-pass membrane protein</topology>
    </subcellularLocation>
</comment>
<feature type="transmembrane region" description="Helical" evidence="7">
    <location>
        <begin position="21"/>
        <end position="42"/>
    </location>
</feature>
<feature type="domain" description="Prepilin type IV endopeptidase peptidase" evidence="8">
    <location>
        <begin position="124"/>
        <end position="229"/>
    </location>
</feature>
<name>A0A1F8F3Z5_9BACT</name>
<dbReference type="Gene3D" id="1.20.120.1220">
    <property type="match status" value="1"/>
</dbReference>
<dbReference type="GO" id="GO:0004190">
    <property type="term" value="F:aspartic-type endopeptidase activity"/>
    <property type="evidence" value="ECO:0007669"/>
    <property type="project" value="InterPro"/>
</dbReference>
<evidence type="ECO:0000256" key="1">
    <source>
        <dbReference type="ARBA" id="ARBA00004651"/>
    </source>
</evidence>
<feature type="transmembrane region" description="Helical" evidence="7">
    <location>
        <begin position="200"/>
        <end position="222"/>
    </location>
</feature>
<organism evidence="10 11">
    <name type="scientific">Candidatus Yanofskybacteria bacterium RIFCSPHIGHO2_02_FULL_38_22b</name>
    <dbReference type="NCBI Taxonomy" id="1802673"/>
    <lineage>
        <taxon>Bacteria</taxon>
        <taxon>Candidatus Yanofskyibacteriota</taxon>
    </lineage>
</organism>
<reference evidence="10 11" key="1">
    <citation type="journal article" date="2016" name="Nat. Commun.">
        <title>Thousands of microbial genomes shed light on interconnected biogeochemical processes in an aquifer system.</title>
        <authorList>
            <person name="Anantharaman K."/>
            <person name="Brown C.T."/>
            <person name="Hug L.A."/>
            <person name="Sharon I."/>
            <person name="Castelle C.J."/>
            <person name="Probst A.J."/>
            <person name="Thomas B.C."/>
            <person name="Singh A."/>
            <person name="Wilkins M.J."/>
            <person name="Karaoz U."/>
            <person name="Brodie E.L."/>
            <person name="Williams K.H."/>
            <person name="Hubbard S.S."/>
            <person name="Banfield J.F."/>
        </authorList>
    </citation>
    <scope>NUCLEOTIDE SEQUENCE [LARGE SCALE GENOMIC DNA]</scope>
</reference>
<dbReference type="InterPro" id="IPR050882">
    <property type="entry name" value="Prepilin_peptidase/N-MTase"/>
</dbReference>
<proteinExistence type="inferred from homology"/>
<gene>
    <name evidence="10" type="ORF">A3B86_00055</name>
</gene>
<evidence type="ECO:0000256" key="7">
    <source>
        <dbReference type="SAM" id="Phobius"/>
    </source>
</evidence>
<dbReference type="Pfam" id="PF01478">
    <property type="entry name" value="Peptidase_A24"/>
    <property type="match status" value="1"/>
</dbReference>
<evidence type="ECO:0000256" key="5">
    <source>
        <dbReference type="ARBA" id="ARBA00022989"/>
    </source>
</evidence>
<keyword evidence="5 7" id="KW-1133">Transmembrane helix</keyword>
<dbReference type="Pfam" id="PF06750">
    <property type="entry name" value="A24_N_bact"/>
    <property type="match status" value="1"/>
</dbReference>
<dbReference type="InterPro" id="IPR010627">
    <property type="entry name" value="Prepilin_pept_A24_N"/>
</dbReference>
<keyword evidence="6 7" id="KW-0472">Membrane</keyword>
<dbReference type="Proteomes" id="UP000176834">
    <property type="component" value="Unassembled WGS sequence"/>
</dbReference>
<dbReference type="InterPro" id="IPR000045">
    <property type="entry name" value="Prepilin_IV_endopep_pep"/>
</dbReference>
<comment type="similarity">
    <text evidence="2">Belongs to the peptidase A24 family.</text>
</comment>
<dbReference type="PANTHER" id="PTHR30487:SF0">
    <property type="entry name" value="PREPILIN LEADER PEPTIDASE_N-METHYLTRANSFERASE-RELATED"/>
    <property type="match status" value="1"/>
</dbReference>
<evidence type="ECO:0000256" key="4">
    <source>
        <dbReference type="ARBA" id="ARBA00022692"/>
    </source>
</evidence>
<keyword evidence="4 7" id="KW-0812">Transmembrane</keyword>
<sequence length="273" mass="30846">MIIKHRPWGGVLLCYNIIMDYLMVFFVVGIGLIFGSFLSVLITRLDRKKGIISGRSECPHCFHKLSWHDLVPLISFIFLGGKCRYCRARISLLYPLLEITVAVVLIVFFIINGWTLNAHDYYNIVLLVLLVSLVFFDYLYLLLPDKIIIIIGAVALIYNFLYQPNRLTHLFIFGFLFALGFAILYLASKGRAIGFGDVKLAFIIGLILGYPLGLLAIIFAIWGGALWGLILMLFGKATRKTALPFGSFLSATTIIFIIFSDAIQKKINTTWFL</sequence>
<feature type="transmembrane region" description="Helical" evidence="7">
    <location>
        <begin position="242"/>
        <end position="263"/>
    </location>
</feature>
<evidence type="ECO:0000313" key="11">
    <source>
        <dbReference type="Proteomes" id="UP000176834"/>
    </source>
</evidence>
<evidence type="ECO:0000259" key="8">
    <source>
        <dbReference type="Pfam" id="PF01478"/>
    </source>
</evidence>
<dbReference type="GO" id="GO:0006465">
    <property type="term" value="P:signal peptide processing"/>
    <property type="evidence" value="ECO:0007669"/>
    <property type="project" value="TreeGrafter"/>
</dbReference>
<dbReference type="EMBL" id="MGJN01000011">
    <property type="protein sequence ID" value="OGN06989.1"/>
    <property type="molecule type" value="Genomic_DNA"/>
</dbReference>
<evidence type="ECO:0000259" key="9">
    <source>
        <dbReference type="Pfam" id="PF06750"/>
    </source>
</evidence>